<dbReference type="PANTHER" id="PTHR43205">
    <property type="entry name" value="PROSTAGLANDIN REDUCTASE"/>
    <property type="match status" value="1"/>
</dbReference>
<dbReference type="Gramene" id="ONK81035">
    <property type="protein sequence ID" value="ONK81035"/>
    <property type="gene ID" value="A4U43_C01F24540"/>
</dbReference>
<dbReference type="InterPro" id="IPR011032">
    <property type="entry name" value="GroES-like_sf"/>
</dbReference>
<keyword evidence="6" id="KW-1185">Reference proteome</keyword>
<dbReference type="Gene3D" id="3.90.180.10">
    <property type="entry name" value="Medium-chain alcohol dehydrogenases, catalytic domain"/>
    <property type="match status" value="2"/>
</dbReference>
<dbReference type="Gene3D" id="3.40.50.720">
    <property type="entry name" value="NAD(P)-binding Rossmann-like Domain"/>
    <property type="match status" value="1"/>
</dbReference>
<accession>A0A5P1FRT6</accession>
<dbReference type="InterPro" id="IPR036291">
    <property type="entry name" value="NAD(P)-bd_dom_sf"/>
</dbReference>
<evidence type="ECO:0000259" key="4">
    <source>
        <dbReference type="Pfam" id="PF16884"/>
    </source>
</evidence>
<evidence type="ECO:0000259" key="3">
    <source>
        <dbReference type="Pfam" id="PF00107"/>
    </source>
</evidence>
<dbReference type="SUPFAM" id="SSF50129">
    <property type="entry name" value="GroES-like"/>
    <property type="match status" value="1"/>
</dbReference>
<sequence>MDRISKQFQLVARLLHIYNSETIKKRNYIDDGNPSESRTYNASRASLLRRTEAVTGVGRGKRVGMEMEVENRYITIKNYIDDGSRRNRVRLERQEHPTDIKRRRRRSEDIVVKNLYVYVDPYQINRMKKYSSSHEAINLAAQLAPGKEIIAFGVGRVVASSNPGFKKDDLVAGVLGWEEYTVVAILKEKLGFDDAFNYKEEPDLKSALKRYFPEGIDIYFDNVGGEMLEAAVANMNTFGRVAACGAIAEYTDKEKKAVLDVVDVIYKRITIRGFLASDYFNVYGDCIASISGHLQKGRIHVLEDISHGLETAPSAFAGLFRGDNVGKKIIKVADACLRECFT</sequence>
<evidence type="ECO:0000256" key="1">
    <source>
        <dbReference type="ARBA" id="ARBA00011738"/>
    </source>
</evidence>
<dbReference type="SUPFAM" id="SSF51735">
    <property type="entry name" value="NAD(P)-binding Rossmann-fold domains"/>
    <property type="match status" value="1"/>
</dbReference>
<feature type="domain" description="Alcohol dehydrogenase-like C-terminal" evidence="3">
    <location>
        <begin position="187"/>
        <end position="278"/>
    </location>
</feature>
<comment type="subunit">
    <text evidence="1">Homodimer.</text>
</comment>
<feature type="domain" description="Oxidoreductase N-terminal" evidence="4">
    <location>
        <begin position="84"/>
        <end position="183"/>
    </location>
</feature>
<keyword evidence="2" id="KW-0560">Oxidoreductase</keyword>
<dbReference type="Proteomes" id="UP000243459">
    <property type="component" value="Chromosome 1"/>
</dbReference>
<dbReference type="InterPro" id="IPR013149">
    <property type="entry name" value="ADH-like_C"/>
</dbReference>
<dbReference type="Pfam" id="PF00107">
    <property type="entry name" value="ADH_zinc_N"/>
    <property type="match status" value="1"/>
</dbReference>
<dbReference type="PANTHER" id="PTHR43205:SF12">
    <property type="entry name" value="OS06G0602900 PROTEIN"/>
    <property type="match status" value="1"/>
</dbReference>
<dbReference type="AlphaFoldDB" id="A0A5P1FRT6"/>
<reference evidence="6" key="1">
    <citation type="journal article" date="2017" name="Nat. Commun.">
        <title>The asparagus genome sheds light on the origin and evolution of a young Y chromosome.</title>
        <authorList>
            <person name="Harkess A."/>
            <person name="Zhou J."/>
            <person name="Xu C."/>
            <person name="Bowers J.E."/>
            <person name="Van der Hulst R."/>
            <person name="Ayyampalayam S."/>
            <person name="Mercati F."/>
            <person name="Riccardi P."/>
            <person name="McKain M.R."/>
            <person name="Kakrana A."/>
            <person name="Tang H."/>
            <person name="Ray J."/>
            <person name="Groenendijk J."/>
            <person name="Arikit S."/>
            <person name="Mathioni S.M."/>
            <person name="Nakano M."/>
            <person name="Shan H."/>
            <person name="Telgmann-Rauber A."/>
            <person name="Kanno A."/>
            <person name="Yue Z."/>
            <person name="Chen H."/>
            <person name="Li W."/>
            <person name="Chen Y."/>
            <person name="Xu X."/>
            <person name="Zhang Y."/>
            <person name="Luo S."/>
            <person name="Chen H."/>
            <person name="Gao J."/>
            <person name="Mao Z."/>
            <person name="Pires J.C."/>
            <person name="Luo M."/>
            <person name="Kudrna D."/>
            <person name="Wing R.A."/>
            <person name="Meyers B.C."/>
            <person name="Yi K."/>
            <person name="Kong H."/>
            <person name="Lavrijsen P."/>
            <person name="Sunseri F."/>
            <person name="Falavigna A."/>
            <person name="Ye Y."/>
            <person name="Leebens-Mack J.H."/>
            <person name="Chen G."/>
        </authorList>
    </citation>
    <scope>NUCLEOTIDE SEQUENCE [LARGE SCALE GENOMIC DNA]</scope>
    <source>
        <strain evidence="6">cv. DH0086</strain>
    </source>
</reference>
<organism evidence="5 6">
    <name type="scientific">Asparagus officinalis</name>
    <name type="common">Garden asparagus</name>
    <dbReference type="NCBI Taxonomy" id="4686"/>
    <lineage>
        <taxon>Eukaryota</taxon>
        <taxon>Viridiplantae</taxon>
        <taxon>Streptophyta</taxon>
        <taxon>Embryophyta</taxon>
        <taxon>Tracheophyta</taxon>
        <taxon>Spermatophyta</taxon>
        <taxon>Magnoliopsida</taxon>
        <taxon>Liliopsida</taxon>
        <taxon>Asparagales</taxon>
        <taxon>Asparagaceae</taxon>
        <taxon>Asparagoideae</taxon>
        <taxon>Asparagus</taxon>
    </lineage>
</organism>
<gene>
    <name evidence="5" type="ORF">A4U43_C01F24540</name>
</gene>
<evidence type="ECO:0000256" key="2">
    <source>
        <dbReference type="ARBA" id="ARBA00023002"/>
    </source>
</evidence>
<evidence type="ECO:0008006" key="7">
    <source>
        <dbReference type="Google" id="ProtNLM"/>
    </source>
</evidence>
<dbReference type="GO" id="GO:0016628">
    <property type="term" value="F:oxidoreductase activity, acting on the CH-CH group of donors, NAD or NADP as acceptor"/>
    <property type="evidence" value="ECO:0007669"/>
    <property type="project" value="InterPro"/>
</dbReference>
<name>A0A5P1FRT6_ASPOF</name>
<dbReference type="Pfam" id="PF16884">
    <property type="entry name" value="ADH_N_2"/>
    <property type="match status" value="1"/>
</dbReference>
<evidence type="ECO:0000313" key="6">
    <source>
        <dbReference type="Proteomes" id="UP000243459"/>
    </source>
</evidence>
<dbReference type="InterPro" id="IPR045010">
    <property type="entry name" value="MDR_fam"/>
</dbReference>
<dbReference type="EMBL" id="CM007381">
    <property type="protein sequence ID" value="ONK81035.1"/>
    <property type="molecule type" value="Genomic_DNA"/>
</dbReference>
<proteinExistence type="predicted"/>
<evidence type="ECO:0000313" key="5">
    <source>
        <dbReference type="EMBL" id="ONK81035.1"/>
    </source>
</evidence>
<protein>
    <recommendedName>
        <fullName evidence="7">Alcohol dehydrogenase-like C-terminal domain-containing protein</fullName>
    </recommendedName>
</protein>
<dbReference type="OMA" id="GSGEMIM"/>
<dbReference type="InterPro" id="IPR041694">
    <property type="entry name" value="ADH_N_2"/>
</dbReference>